<proteinExistence type="predicted"/>
<evidence type="ECO:0000313" key="2">
    <source>
        <dbReference type="EMBL" id="CEK87267.1"/>
    </source>
</evidence>
<accession>A0A0B7B4P3</accession>
<protein>
    <submittedName>
        <fullName evidence="1">Uncharacterized protein</fullName>
    </submittedName>
</protein>
<sequence>PSTRYYDNLLELGMKHPELEVNMPQSVIDRVLRVQGTYIAGNPLNSTFQLEAAQAGDLIVLR</sequence>
<dbReference type="EMBL" id="HACG01040396">
    <property type="protein sequence ID" value="CEK87261.1"/>
    <property type="molecule type" value="Transcribed_RNA"/>
</dbReference>
<dbReference type="AlphaFoldDB" id="A0A0B7B4P3"/>
<name>A0A0B7B4P3_9EUPU</name>
<organism evidence="1">
    <name type="scientific">Arion vulgaris</name>
    <dbReference type="NCBI Taxonomy" id="1028688"/>
    <lineage>
        <taxon>Eukaryota</taxon>
        <taxon>Metazoa</taxon>
        <taxon>Spiralia</taxon>
        <taxon>Lophotrochozoa</taxon>
        <taxon>Mollusca</taxon>
        <taxon>Gastropoda</taxon>
        <taxon>Heterobranchia</taxon>
        <taxon>Euthyneura</taxon>
        <taxon>Panpulmonata</taxon>
        <taxon>Eupulmonata</taxon>
        <taxon>Stylommatophora</taxon>
        <taxon>Helicina</taxon>
        <taxon>Arionoidea</taxon>
        <taxon>Arionidae</taxon>
        <taxon>Arion</taxon>
    </lineage>
</organism>
<reference evidence="1" key="1">
    <citation type="submission" date="2014-12" db="EMBL/GenBank/DDBJ databases">
        <title>Insight into the proteome of Arion vulgaris.</title>
        <authorList>
            <person name="Aradska J."/>
            <person name="Bulat T."/>
            <person name="Smidak R."/>
            <person name="Sarate P."/>
            <person name="Gangsoo J."/>
            <person name="Sialana F."/>
            <person name="Bilban M."/>
            <person name="Lubec G."/>
        </authorList>
    </citation>
    <scope>NUCLEOTIDE SEQUENCE</scope>
    <source>
        <tissue evidence="1">Skin</tissue>
    </source>
</reference>
<feature type="non-terminal residue" evidence="1">
    <location>
        <position position="1"/>
    </location>
</feature>
<dbReference type="EMBL" id="HACG01040402">
    <property type="protein sequence ID" value="CEK87267.1"/>
    <property type="molecule type" value="Transcribed_RNA"/>
</dbReference>
<evidence type="ECO:0000313" key="1">
    <source>
        <dbReference type="EMBL" id="CEK87261.1"/>
    </source>
</evidence>
<gene>
    <name evidence="1" type="primary">ORF158250</name>
    <name evidence="2" type="synonym">ORF158258</name>
</gene>